<dbReference type="AlphaFoldDB" id="A0A1Q3CFC8"/>
<dbReference type="OrthoDB" id="272077at2759"/>
<dbReference type="InterPro" id="IPR011990">
    <property type="entry name" value="TPR-like_helical_dom_sf"/>
</dbReference>
<dbReference type="STRING" id="3775.A0A1Q3CFC8"/>
<dbReference type="InParanoid" id="A0A1Q3CFC8"/>
<evidence type="ECO:0000313" key="2">
    <source>
        <dbReference type="Proteomes" id="UP000187406"/>
    </source>
</evidence>
<name>A0A1Q3CFC8_CEPFO</name>
<dbReference type="Proteomes" id="UP000187406">
    <property type="component" value="Unassembled WGS sequence"/>
</dbReference>
<sequence>MVDASLLYWALGRIQESIAFYCKAADLSDPAARCNLGITCLQPWTQPPKPKEAVRWLYLASIAGHIRAQYHICNLSPLEQARWYLQAAEGGYARAMYNVWLCYSVGEGLAHSYRQTRKWMKRAAVKAQFDHGHALFSVCKLSSSDFFIYLSSCYHYFFLFCIYT</sequence>
<keyword evidence="2" id="KW-1185">Reference proteome</keyword>
<dbReference type="InterPro" id="IPR006597">
    <property type="entry name" value="Sel1-like"/>
</dbReference>
<dbReference type="Pfam" id="PF08238">
    <property type="entry name" value="Sel1"/>
    <property type="match status" value="4"/>
</dbReference>
<proteinExistence type="predicted"/>
<accession>A0A1Q3CFC8</accession>
<dbReference type="EMBL" id="BDDD01001881">
    <property type="protein sequence ID" value="GAV78915.1"/>
    <property type="molecule type" value="Genomic_DNA"/>
</dbReference>
<dbReference type="PANTHER" id="PTHR45088">
    <property type="entry name" value="OSJNBA0022H21.17 PROTEIN"/>
    <property type="match status" value="1"/>
</dbReference>
<dbReference type="PANTHER" id="PTHR45088:SF1">
    <property type="entry name" value="OS04G0476000 PROTEIN"/>
    <property type="match status" value="1"/>
</dbReference>
<dbReference type="InterPro" id="IPR053301">
    <property type="entry name" value="F-box_motif"/>
</dbReference>
<dbReference type="SUPFAM" id="SSF81901">
    <property type="entry name" value="HCP-like"/>
    <property type="match status" value="1"/>
</dbReference>
<comment type="caution">
    <text evidence="1">The sequence shown here is derived from an EMBL/GenBank/DDBJ whole genome shotgun (WGS) entry which is preliminary data.</text>
</comment>
<protein>
    <submittedName>
        <fullName evidence="1">Sel1 domain-containing protein</fullName>
    </submittedName>
</protein>
<gene>
    <name evidence="1" type="ORF">CFOL_v3_22380</name>
</gene>
<evidence type="ECO:0000313" key="1">
    <source>
        <dbReference type="EMBL" id="GAV78915.1"/>
    </source>
</evidence>
<dbReference type="Gene3D" id="1.25.40.10">
    <property type="entry name" value="Tetratricopeptide repeat domain"/>
    <property type="match status" value="1"/>
</dbReference>
<organism evidence="1 2">
    <name type="scientific">Cephalotus follicularis</name>
    <name type="common">Albany pitcher plant</name>
    <dbReference type="NCBI Taxonomy" id="3775"/>
    <lineage>
        <taxon>Eukaryota</taxon>
        <taxon>Viridiplantae</taxon>
        <taxon>Streptophyta</taxon>
        <taxon>Embryophyta</taxon>
        <taxon>Tracheophyta</taxon>
        <taxon>Spermatophyta</taxon>
        <taxon>Magnoliopsida</taxon>
        <taxon>eudicotyledons</taxon>
        <taxon>Gunneridae</taxon>
        <taxon>Pentapetalae</taxon>
        <taxon>rosids</taxon>
        <taxon>fabids</taxon>
        <taxon>Oxalidales</taxon>
        <taxon>Cephalotaceae</taxon>
        <taxon>Cephalotus</taxon>
    </lineage>
</organism>
<reference evidence="2" key="1">
    <citation type="submission" date="2016-04" db="EMBL/GenBank/DDBJ databases">
        <title>Cephalotus genome sequencing.</title>
        <authorList>
            <person name="Fukushima K."/>
            <person name="Hasebe M."/>
            <person name="Fang X."/>
        </authorList>
    </citation>
    <scope>NUCLEOTIDE SEQUENCE [LARGE SCALE GENOMIC DNA]</scope>
    <source>
        <strain evidence="2">cv. St1</strain>
    </source>
</reference>